<name>A0A7G6T2J9_9HYPH</name>
<dbReference type="EMBL" id="CP050296">
    <property type="protein sequence ID" value="QND60981.1"/>
    <property type="molecule type" value="Genomic_DNA"/>
</dbReference>
<evidence type="ECO:0000313" key="3">
    <source>
        <dbReference type="Proteomes" id="UP000515465"/>
    </source>
</evidence>
<sequence>MAVVLALIFAFAYGFAKLVERYGGLGDRPSPCAGNPDCTHPKVPSPEPKPSKPHPSAAAIFGNELDASRFEGYAHFVHAADSCILPSFETVHSIASNACRFGKEAAAKALIDAIDGIMAQTEATMAGVMIKAPALAAWGLVQDRQRLLTPQAAAWGPALGASVVRMAGEA</sequence>
<dbReference type="AlphaFoldDB" id="A0A7G6T2J9"/>
<organism evidence="2 3">
    <name type="scientific">Mesorhizobium huakuii</name>
    <dbReference type="NCBI Taxonomy" id="28104"/>
    <lineage>
        <taxon>Bacteria</taxon>
        <taxon>Pseudomonadati</taxon>
        <taxon>Pseudomonadota</taxon>
        <taxon>Alphaproteobacteria</taxon>
        <taxon>Hyphomicrobiales</taxon>
        <taxon>Phyllobacteriaceae</taxon>
        <taxon>Mesorhizobium</taxon>
    </lineage>
</organism>
<evidence type="ECO:0000256" key="1">
    <source>
        <dbReference type="SAM" id="MobiDB-lite"/>
    </source>
</evidence>
<evidence type="ECO:0000313" key="2">
    <source>
        <dbReference type="EMBL" id="QND60981.1"/>
    </source>
</evidence>
<proteinExistence type="predicted"/>
<dbReference type="RefSeq" id="WP_183460289.1">
    <property type="nucleotide sequence ID" value="NZ_CP050296.1"/>
</dbReference>
<accession>A0A7G6T2J9</accession>
<dbReference type="Proteomes" id="UP000515465">
    <property type="component" value="Chromosome"/>
</dbReference>
<gene>
    <name evidence="2" type="ORF">HB778_34270</name>
</gene>
<protein>
    <submittedName>
        <fullName evidence="2">Uncharacterized protein</fullName>
    </submittedName>
</protein>
<reference evidence="3" key="1">
    <citation type="journal article" date="2020" name="Mol. Plant Microbe">
        <title>Rhizobial microsymbionts of the narrowly endemic Oxytropis species growing in Kamchatka are characterized by significant genetic diversity and possess a set of genes that are associated with T3SS and T6SS secretion systems and can affect the development of symbiosis.</title>
        <authorList>
            <person name="Safronova V."/>
            <person name="Guro P."/>
            <person name="Sazanova A."/>
            <person name="Kuznetsova I."/>
            <person name="Belimov A."/>
            <person name="Yakubov V."/>
            <person name="Chirak E."/>
            <person name="Afonin A."/>
            <person name="Gogolev Y."/>
            <person name="Andronov E."/>
            <person name="Tikhonovich I."/>
        </authorList>
    </citation>
    <scope>NUCLEOTIDE SEQUENCE [LARGE SCALE GENOMIC DNA]</scope>
    <source>
        <strain evidence="3">583</strain>
    </source>
</reference>
<feature type="region of interest" description="Disordered" evidence="1">
    <location>
        <begin position="33"/>
        <end position="56"/>
    </location>
</feature>